<keyword evidence="16" id="KW-1185">Reference proteome</keyword>
<keyword evidence="8 12" id="KW-0560">Oxidoreductase</keyword>
<dbReference type="PRINTS" id="PR00074">
    <property type="entry name" value="LYSYLOXIDASE"/>
</dbReference>
<accession>A0A3Q2YIR4</accession>
<dbReference type="Proteomes" id="UP000264820">
    <property type="component" value="Unplaced"/>
</dbReference>
<evidence type="ECO:0000256" key="4">
    <source>
        <dbReference type="ARBA" id="ARBA00022477"/>
    </source>
</evidence>
<proteinExistence type="inferred from homology"/>
<keyword evidence="4 12" id="KW-0886">LTQ</keyword>
<dbReference type="GO" id="GO:0030199">
    <property type="term" value="P:collagen fibril organization"/>
    <property type="evidence" value="ECO:0007669"/>
    <property type="project" value="TreeGrafter"/>
</dbReference>
<comment type="catalytic activity">
    <reaction evidence="11 12">
        <text>L-lysyl-[protein] + O2 + H2O = (S)-2-amino-6-oxohexanoyl-[protein] + H2O2 + NH4(+)</text>
        <dbReference type="Rhea" id="RHEA:24544"/>
        <dbReference type="Rhea" id="RHEA-COMP:9752"/>
        <dbReference type="Rhea" id="RHEA-COMP:12448"/>
        <dbReference type="ChEBI" id="CHEBI:15377"/>
        <dbReference type="ChEBI" id="CHEBI:15379"/>
        <dbReference type="ChEBI" id="CHEBI:16240"/>
        <dbReference type="ChEBI" id="CHEBI:28938"/>
        <dbReference type="ChEBI" id="CHEBI:29969"/>
        <dbReference type="ChEBI" id="CHEBI:131803"/>
        <dbReference type="EC" id="1.4.3.13"/>
    </reaction>
</comment>
<evidence type="ECO:0000313" key="16">
    <source>
        <dbReference type="Proteomes" id="UP000264820"/>
    </source>
</evidence>
<reference evidence="15" key="2">
    <citation type="submission" date="2025-09" db="UniProtKB">
        <authorList>
            <consortium name="Ensembl"/>
        </authorList>
    </citation>
    <scope>IDENTIFICATION</scope>
</reference>
<keyword evidence="7 12" id="KW-0801">TPQ</keyword>
<dbReference type="InterPro" id="IPR019828">
    <property type="entry name" value="Lysyl_oxidase_CS"/>
</dbReference>
<dbReference type="STRING" id="109280.ENSHCOP00000018189"/>
<feature type="region of interest" description="Disordered" evidence="13">
    <location>
        <begin position="68"/>
        <end position="92"/>
    </location>
</feature>
<protein>
    <recommendedName>
        <fullName evidence="12">Lysyl oxidase homolog</fullName>
        <ecNumber evidence="12">1.4.3.13</ecNumber>
    </recommendedName>
</protein>
<sequence>MAIASLVFFCLSHGLFQVIGGQEQHPVPAHAGPWRHRIQWENNGQIHSLMSTGSEFESPAHVYVSRRDRATGSEGRVRIPPGAHQARTGRRRGGAVVVDAPVDFARDFLGWDDGIPADASVPRGREGIPLRALPDARSSFGYSAGDPGPPAPYHPLEENASDEAEGMFNDDSLQPHGNSVLYNMYPSRGRAGAHGRRPPDAGYGTRYFQNGLPDLVPDPYAIQAGAYVQRMQMFALRCAAEEDCLASSAHGPSVSDIDFRVLLRFPQKVKNQGTADFLPLKPRHQWDWHSCHQHYHSMEAFSNYDLLDAVTGHRVAEGHKASFCLEDTACDTGFRRRYACTAHTQGLSPGCHDLYAANIDCQWIDITDVTPGNYILKVTVNPDFHVLESDFTNNVVRCDIAYTGVYVQTRNCQVTRCRKAIHSCPT</sequence>
<dbReference type="AlphaFoldDB" id="A0A3Q2YIR4"/>
<evidence type="ECO:0000313" key="15">
    <source>
        <dbReference type="Ensembl" id="ENSHCOP00000018189.1"/>
    </source>
</evidence>
<keyword evidence="14" id="KW-0732">Signal</keyword>
<dbReference type="GeneTree" id="ENSGT00940000154779"/>
<organism evidence="15 16">
    <name type="scientific">Hippocampus comes</name>
    <name type="common">Tiger tail seahorse</name>
    <dbReference type="NCBI Taxonomy" id="109280"/>
    <lineage>
        <taxon>Eukaryota</taxon>
        <taxon>Metazoa</taxon>
        <taxon>Chordata</taxon>
        <taxon>Craniata</taxon>
        <taxon>Vertebrata</taxon>
        <taxon>Euteleostomi</taxon>
        <taxon>Actinopterygii</taxon>
        <taxon>Neopterygii</taxon>
        <taxon>Teleostei</taxon>
        <taxon>Neoteleostei</taxon>
        <taxon>Acanthomorphata</taxon>
        <taxon>Syngnathiaria</taxon>
        <taxon>Syngnathiformes</taxon>
        <taxon>Syngnathoidei</taxon>
        <taxon>Syngnathidae</taxon>
        <taxon>Hippocampus</taxon>
    </lineage>
</organism>
<evidence type="ECO:0000256" key="6">
    <source>
        <dbReference type="ARBA" id="ARBA00022723"/>
    </source>
</evidence>
<dbReference type="GO" id="GO:0048570">
    <property type="term" value="P:notochord morphogenesis"/>
    <property type="evidence" value="ECO:0007669"/>
    <property type="project" value="Ensembl"/>
</dbReference>
<dbReference type="EC" id="1.4.3.13" evidence="12"/>
<feature type="compositionally biased region" description="Basic and acidic residues" evidence="13">
    <location>
        <begin position="68"/>
        <end position="77"/>
    </location>
</feature>
<evidence type="ECO:0000256" key="10">
    <source>
        <dbReference type="ARBA" id="ARBA00023157"/>
    </source>
</evidence>
<comment type="PTM">
    <text evidence="12">The lysine tyrosylquinone cross-link (LTQ) is generated by condensation of the epsilon-amino group of a lysine with a topaquinone produced by oxidation of tyrosine.</text>
</comment>
<dbReference type="GO" id="GO:0005507">
    <property type="term" value="F:copper ion binding"/>
    <property type="evidence" value="ECO:0007669"/>
    <property type="project" value="UniProtKB-UniRule"/>
</dbReference>
<dbReference type="Ensembl" id="ENSHCOT00000011886.1">
    <property type="protein sequence ID" value="ENSHCOP00000018189.1"/>
    <property type="gene ID" value="ENSHCOG00000002565.1"/>
</dbReference>
<comment type="cofactor">
    <cofactor evidence="1 12">
        <name>Cu cation</name>
        <dbReference type="ChEBI" id="CHEBI:23378"/>
    </cofactor>
</comment>
<feature type="chain" id="PRO_5018779012" description="Lysyl oxidase homolog" evidence="14">
    <location>
        <begin position="22"/>
        <end position="426"/>
    </location>
</feature>
<dbReference type="PANTHER" id="PTHR45817:SF10">
    <property type="entry name" value="LYSYL OXIDASE HOMOLOG"/>
    <property type="match status" value="1"/>
</dbReference>
<evidence type="ECO:0000256" key="9">
    <source>
        <dbReference type="ARBA" id="ARBA00023008"/>
    </source>
</evidence>
<keyword evidence="9 12" id="KW-0186">Copper</keyword>
<evidence type="ECO:0000256" key="11">
    <source>
        <dbReference type="ARBA" id="ARBA00047861"/>
    </source>
</evidence>
<dbReference type="PROSITE" id="PS00926">
    <property type="entry name" value="LYSYL_OXIDASE"/>
    <property type="match status" value="1"/>
</dbReference>
<dbReference type="InterPro" id="IPR050912">
    <property type="entry name" value="LOX-like_protein"/>
</dbReference>
<dbReference type="GO" id="GO:0004720">
    <property type="term" value="F:protein-lysine 6-oxidase activity"/>
    <property type="evidence" value="ECO:0007669"/>
    <property type="project" value="UniProtKB-UniRule"/>
</dbReference>
<evidence type="ECO:0000256" key="14">
    <source>
        <dbReference type="SAM" id="SignalP"/>
    </source>
</evidence>
<evidence type="ECO:0000256" key="3">
    <source>
        <dbReference type="ARBA" id="ARBA00007492"/>
    </source>
</evidence>
<keyword evidence="6 12" id="KW-0479">Metal-binding</keyword>
<evidence type="ECO:0000256" key="12">
    <source>
        <dbReference type="RuleBase" id="RU367046"/>
    </source>
</evidence>
<evidence type="ECO:0000256" key="8">
    <source>
        <dbReference type="ARBA" id="ARBA00023002"/>
    </source>
</evidence>
<dbReference type="PANTHER" id="PTHR45817">
    <property type="entry name" value="LYSYL OXIDASE-LIKE-RELATED"/>
    <property type="match status" value="1"/>
</dbReference>
<dbReference type="GO" id="GO:0005615">
    <property type="term" value="C:extracellular space"/>
    <property type="evidence" value="ECO:0007669"/>
    <property type="project" value="UniProtKB-UniRule"/>
</dbReference>
<evidence type="ECO:0000256" key="5">
    <source>
        <dbReference type="ARBA" id="ARBA00022525"/>
    </source>
</evidence>
<dbReference type="Pfam" id="PF01186">
    <property type="entry name" value="Lysyl_oxidase"/>
    <property type="match status" value="1"/>
</dbReference>
<feature type="signal peptide" evidence="14">
    <location>
        <begin position="1"/>
        <end position="21"/>
    </location>
</feature>
<name>A0A3Q2YIR4_HIPCM</name>
<evidence type="ECO:0000256" key="13">
    <source>
        <dbReference type="SAM" id="MobiDB-lite"/>
    </source>
</evidence>
<dbReference type="InterPro" id="IPR001695">
    <property type="entry name" value="Lysyl_oxidase"/>
</dbReference>
<evidence type="ECO:0000256" key="7">
    <source>
        <dbReference type="ARBA" id="ARBA00022772"/>
    </source>
</evidence>
<keyword evidence="5 12" id="KW-0964">Secreted</keyword>
<comment type="function">
    <text evidence="12">Mediates the post-translational oxidative deamination of lysine residues on target proteins leading to the formation of deaminated lysine (allysine).</text>
</comment>
<reference evidence="15" key="1">
    <citation type="submission" date="2025-08" db="UniProtKB">
        <authorList>
            <consortium name="Ensembl"/>
        </authorList>
    </citation>
    <scope>IDENTIFICATION</scope>
</reference>
<evidence type="ECO:0000256" key="1">
    <source>
        <dbReference type="ARBA" id="ARBA00001935"/>
    </source>
</evidence>
<evidence type="ECO:0000256" key="2">
    <source>
        <dbReference type="ARBA" id="ARBA00004239"/>
    </source>
</evidence>
<keyword evidence="10" id="KW-1015">Disulfide bond</keyword>
<comment type="similarity">
    <text evidence="3 12">Belongs to the lysyl oxidase family.</text>
</comment>
<comment type="subcellular location">
    <subcellularLocation>
        <location evidence="2 12">Secreted</location>
        <location evidence="2 12">Extracellular space</location>
    </subcellularLocation>
</comment>